<dbReference type="EMBL" id="CP009302">
    <property type="protein sequence ID" value="AJC11866.1"/>
    <property type="molecule type" value="Genomic_DNA"/>
</dbReference>
<proteinExistence type="inferred from homology"/>
<organism evidence="3 4">
    <name type="scientific">Berryella intestinalis</name>
    <dbReference type="NCBI Taxonomy" id="1531429"/>
    <lineage>
        <taxon>Bacteria</taxon>
        <taxon>Bacillati</taxon>
        <taxon>Actinomycetota</taxon>
        <taxon>Coriobacteriia</taxon>
        <taxon>Eggerthellales</taxon>
        <taxon>Eggerthellaceae</taxon>
        <taxon>Berryella</taxon>
    </lineage>
</organism>
<dbReference type="CDD" id="cd20736">
    <property type="entry name" value="PoNe_Nuclease"/>
    <property type="match status" value="1"/>
</dbReference>
<dbReference type="GO" id="GO:0003676">
    <property type="term" value="F:nucleic acid binding"/>
    <property type="evidence" value="ECO:0007669"/>
    <property type="project" value="InterPro"/>
</dbReference>
<reference evidence="4" key="1">
    <citation type="submission" date="2014-08" db="EMBL/GenBank/DDBJ databases">
        <title>Coriobacteriaceae sp. complete genome.</title>
        <authorList>
            <person name="Looft T."/>
            <person name="Bayles D.O."/>
            <person name="Stanton T.B."/>
        </authorList>
    </citation>
    <scope>NUCLEOTIDE SEQUENCE [LARGE SCALE GENOMIC DNA]</scope>
    <source>
        <strain evidence="4">68-1-3</strain>
    </source>
</reference>
<dbReference type="STRING" id="1531429.JI75_03450"/>
<dbReference type="Gene3D" id="3.40.1350.10">
    <property type="match status" value="1"/>
</dbReference>
<dbReference type="KEGG" id="cbac:JI75_03450"/>
<dbReference type="InterPro" id="IPR011335">
    <property type="entry name" value="Restrct_endonuc-II-like"/>
</dbReference>
<dbReference type="HAMAP" id="MF_00048">
    <property type="entry name" value="UPF0102"/>
    <property type="match status" value="1"/>
</dbReference>
<evidence type="ECO:0000313" key="3">
    <source>
        <dbReference type="EMBL" id="AJC11866.1"/>
    </source>
</evidence>
<dbReference type="HOGENOM" id="CLU_115353_2_3_11"/>
<dbReference type="NCBIfam" id="NF009150">
    <property type="entry name" value="PRK12497.1-3"/>
    <property type="match status" value="1"/>
</dbReference>
<dbReference type="Pfam" id="PF02021">
    <property type="entry name" value="UPF0102"/>
    <property type="match status" value="1"/>
</dbReference>
<gene>
    <name evidence="3" type="ORF">JI75_03450</name>
</gene>
<dbReference type="PANTHER" id="PTHR34039:SF1">
    <property type="entry name" value="UPF0102 PROTEIN YRAN"/>
    <property type="match status" value="1"/>
</dbReference>
<dbReference type="Proteomes" id="UP000031121">
    <property type="component" value="Chromosome"/>
</dbReference>
<dbReference type="SUPFAM" id="SSF52980">
    <property type="entry name" value="Restriction endonuclease-like"/>
    <property type="match status" value="1"/>
</dbReference>
<keyword evidence="4" id="KW-1185">Reference proteome</keyword>
<name>A0A0A8B301_9ACTN</name>
<reference evidence="3 4" key="2">
    <citation type="journal article" date="2015" name="Genome Announc.">
        <title>Complete Genome Sequence of Coriobacteriaceae Strain 68-1-3, a Novel Mucus-Degrading Isolate from the Swine Intestinal Tract.</title>
        <authorList>
            <person name="Looft T."/>
            <person name="Bayles D.O."/>
            <person name="Alt D.P."/>
            <person name="Stanton T.B."/>
        </authorList>
    </citation>
    <scope>NUCLEOTIDE SEQUENCE [LARGE SCALE GENOMIC DNA]</scope>
    <source>
        <strain evidence="3 4">68-1-3</strain>
    </source>
</reference>
<evidence type="ECO:0000313" key="4">
    <source>
        <dbReference type="Proteomes" id="UP000031121"/>
    </source>
</evidence>
<dbReference type="InterPro" id="IPR003509">
    <property type="entry name" value="UPF0102_YraN-like"/>
</dbReference>
<dbReference type="PANTHER" id="PTHR34039">
    <property type="entry name" value="UPF0102 PROTEIN YRAN"/>
    <property type="match status" value="1"/>
</dbReference>
<evidence type="ECO:0000256" key="1">
    <source>
        <dbReference type="ARBA" id="ARBA00006738"/>
    </source>
</evidence>
<evidence type="ECO:0000256" key="2">
    <source>
        <dbReference type="HAMAP-Rule" id="MF_00048"/>
    </source>
</evidence>
<dbReference type="InterPro" id="IPR011856">
    <property type="entry name" value="tRNA_endonuc-like_dom_sf"/>
</dbReference>
<sequence>MTPCELGIRGERAAERYLRMRGYEIIENNWTCFAGEADIIARDGDCIVFVEVKTRSNLNVGLPEEAVDAHKKARYEKIAACYLREMEQGFDEVPVRFDVIGLLVVSSDRALVRHHINAFGQL</sequence>
<comment type="similarity">
    <text evidence="1 2">Belongs to the UPF0102 family.</text>
</comment>
<dbReference type="AlphaFoldDB" id="A0A0A8B301"/>
<accession>A0A0A8B301</accession>
<protein>
    <recommendedName>
        <fullName evidence="2">UPF0102 protein JI75_03450</fullName>
    </recommendedName>
</protein>